<dbReference type="PANTHER" id="PTHR42953">
    <property type="entry name" value="HIGH-AFFINITY ZINC UPTAKE SYSTEM PROTEIN ZNUA-RELATED"/>
    <property type="match status" value="1"/>
</dbReference>
<feature type="signal peptide" evidence="5">
    <location>
        <begin position="1"/>
        <end position="20"/>
    </location>
</feature>
<dbReference type="PROSITE" id="PS51257">
    <property type="entry name" value="PROKAR_LIPOPROTEIN"/>
    <property type="match status" value="1"/>
</dbReference>
<dbReference type="EMBL" id="DF977000">
    <property type="protein sequence ID" value="GAQ24774.1"/>
    <property type="molecule type" value="Genomic_DNA"/>
</dbReference>
<keyword evidence="7" id="KW-1185">Reference proteome</keyword>
<evidence type="ECO:0000256" key="4">
    <source>
        <dbReference type="SAM" id="Coils"/>
    </source>
</evidence>
<dbReference type="AlphaFoldDB" id="A0A0U9HE45"/>
<evidence type="ECO:0000256" key="1">
    <source>
        <dbReference type="ARBA" id="ARBA00022448"/>
    </source>
</evidence>
<keyword evidence="1 3" id="KW-0813">Transport</keyword>
<name>A0A0U9HE45_9FIRM</name>
<evidence type="ECO:0000256" key="5">
    <source>
        <dbReference type="SAM" id="SignalP"/>
    </source>
</evidence>
<keyword evidence="4" id="KW-0175">Coiled coil</keyword>
<dbReference type="Gene3D" id="3.40.50.1980">
    <property type="entry name" value="Nitrogenase molybdenum iron protein domain"/>
    <property type="match status" value="2"/>
</dbReference>
<evidence type="ECO:0000256" key="2">
    <source>
        <dbReference type="ARBA" id="ARBA00022729"/>
    </source>
</evidence>
<dbReference type="PANTHER" id="PTHR42953:SF8">
    <property type="entry name" value="ZINT DOMAIN-CONTAINING PROTEIN"/>
    <property type="match status" value="1"/>
</dbReference>
<feature type="coiled-coil region" evidence="4">
    <location>
        <begin position="158"/>
        <end position="185"/>
    </location>
</feature>
<feature type="chain" id="PRO_5038441838" evidence="5">
    <location>
        <begin position="21"/>
        <end position="303"/>
    </location>
</feature>
<dbReference type="InterPro" id="IPR006128">
    <property type="entry name" value="Lipoprotein_PsaA-like"/>
</dbReference>
<dbReference type="InterPro" id="IPR006129">
    <property type="entry name" value="AdhesinB"/>
</dbReference>
<keyword evidence="2 5" id="KW-0732">Signal</keyword>
<evidence type="ECO:0000313" key="7">
    <source>
        <dbReference type="Proteomes" id="UP000062160"/>
    </source>
</evidence>
<protein>
    <submittedName>
        <fullName evidence="6">Zinc transport system substrate-binding protein</fullName>
    </submittedName>
</protein>
<comment type="similarity">
    <text evidence="3">Belongs to the bacterial solute-binding protein 9 family.</text>
</comment>
<accession>A0A0U9HE45</accession>
<dbReference type="RefSeq" id="WP_059031915.1">
    <property type="nucleotide sequence ID" value="NZ_BSDN01000003.1"/>
</dbReference>
<organism evidence="6">
    <name type="scientific">Tepidanaerobacter syntrophicus</name>
    <dbReference type="NCBI Taxonomy" id="224999"/>
    <lineage>
        <taxon>Bacteria</taxon>
        <taxon>Bacillati</taxon>
        <taxon>Bacillota</taxon>
        <taxon>Clostridia</taxon>
        <taxon>Thermosediminibacterales</taxon>
        <taxon>Tepidanaerobacteraceae</taxon>
        <taxon>Tepidanaerobacter</taxon>
    </lineage>
</organism>
<evidence type="ECO:0000256" key="3">
    <source>
        <dbReference type="RuleBase" id="RU003512"/>
    </source>
</evidence>
<dbReference type="STRING" id="224999.GCA_001485475_00780"/>
<dbReference type="GO" id="GO:0030001">
    <property type="term" value="P:metal ion transport"/>
    <property type="evidence" value="ECO:0007669"/>
    <property type="project" value="InterPro"/>
</dbReference>
<reference evidence="6" key="1">
    <citation type="journal article" date="2016" name="Genome Announc.">
        <title>Draft Genome Sequence of the Syntrophic Lactate-Degrading Bacterium Tepidanaerobacter syntrophicus JLT.</title>
        <authorList>
            <person name="Matsuura N."/>
            <person name="Ohashi A."/>
            <person name="Tourlousse D.M."/>
            <person name="Sekiguchi Y."/>
        </authorList>
    </citation>
    <scope>NUCLEOTIDE SEQUENCE [LARGE SCALE GENOMIC DNA]</scope>
    <source>
        <strain evidence="6">JL</strain>
    </source>
</reference>
<dbReference type="PRINTS" id="PR00690">
    <property type="entry name" value="ADHESNFAMILY"/>
</dbReference>
<dbReference type="Proteomes" id="UP000062160">
    <property type="component" value="Unassembled WGS sequence"/>
</dbReference>
<dbReference type="SUPFAM" id="SSF53807">
    <property type="entry name" value="Helical backbone' metal receptor"/>
    <property type="match status" value="1"/>
</dbReference>
<evidence type="ECO:0000313" key="6">
    <source>
        <dbReference type="EMBL" id="GAQ24774.1"/>
    </source>
</evidence>
<proteinExistence type="inferred from homology"/>
<dbReference type="PRINTS" id="PR00691">
    <property type="entry name" value="ADHESINB"/>
</dbReference>
<dbReference type="InterPro" id="IPR050492">
    <property type="entry name" value="Bact_metal-bind_prot9"/>
</dbReference>
<sequence length="303" mass="34087">MKKTKTILVLFLAVCLAAFAAGCAKNEDVEEVEPEDQANLKIYTTFYPIYDFTEKIVGDNANVENLIPTGVEPHDYELSPKQMAKIYDGDIFIYLGESMEPWASKIAEDLSKNGVKVLEVGTDLIENNDPHIWLDPVLAKEMAQKIFEVIAAEDPEHEEIYKENLEALLKKFDELDKELLEVTSKSSKKDVVTSHGFLDYMAKRYGFNQISIAGLSPQDEPSPKKIAEIADICKSKNIKYILVEKGSSSKLPETVANEIGAQILTINPLETLWPDEIKAGEDYFSIMEKNLDILRQALEYEGQ</sequence>
<dbReference type="Pfam" id="PF01297">
    <property type="entry name" value="ZnuA"/>
    <property type="match status" value="1"/>
</dbReference>
<dbReference type="GO" id="GO:0046872">
    <property type="term" value="F:metal ion binding"/>
    <property type="evidence" value="ECO:0007669"/>
    <property type="project" value="InterPro"/>
</dbReference>
<dbReference type="InterPro" id="IPR006127">
    <property type="entry name" value="ZnuA-like"/>
</dbReference>
<dbReference type="GO" id="GO:0007155">
    <property type="term" value="P:cell adhesion"/>
    <property type="evidence" value="ECO:0007669"/>
    <property type="project" value="InterPro"/>
</dbReference>
<gene>
    <name evidence="6" type="ORF">TSYNT_6154</name>
</gene>